<dbReference type="Proteomes" id="UP000037600">
    <property type="component" value="Unassembled WGS sequence"/>
</dbReference>
<accession>A0A0J8JPL2</accession>
<dbReference type="STRING" id="1513271.XM47_03380"/>
<comment type="caution">
    <text evidence="1">The sequence shown here is derived from an EMBL/GenBank/DDBJ whole genome shotgun (WGS) entry which is preliminary data.</text>
</comment>
<name>A0A0J8JPL2_9ALTE</name>
<evidence type="ECO:0008006" key="3">
    <source>
        <dbReference type="Google" id="ProtNLM"/>
    </source>
</evidence>
<dbReference type="OrthoDB" id="8779193at2"/>
<dbReference type="RefSeq" id="WP_048689646.1">
    <property type="nucleotide sequence ID" value="NZ_KQ130483.1"/>
</dbReference>
<protein>
    <recommendedName>
        <fullName evidence="3">DUF3806 domain-containing protein</fullName>
    </recommendedName>
</protein>
<dbReference type="AlphaFoldDB" id="A0A0J8JPL2"/>
<organism evidence="1 2">
    <name type="scientific">Catenovulum maritimum</name>
    <dbReference type="NCBI Taxonomy" id="1513271"/>
    <lineage>
        <taxon>Bacteria</taxon>
        <taxon>Pseudomonadati</taxon>
        <taxon>Pseudomonadota</taxon>
        <taxon>Gammaproteobacteria</taxon>
        <taxon>Alteromonadales</taxon>
        <taxon>Alteromonadaceae</taxon>
        <taxon>Catenovulum</taxon>
    </lineage>
</organism>
<evidence type="ECO:0000313" key="2">
    <source>
        <dbReference type="Proteomes" id="UP000037600"/>
    </source>
</evidence>
<dbReference type="EMBL" id="LAZL01000003">
    <property type="protein sequence ID" value="KMT66586.1"/>
    <property type="molecule type" value="Genomic_DNA"/>
</dbReference>
<keyword evidence="2" id="KW-1185">Reference proteome</keyword>
<gene>
    <name evidence="1" type="ORF">XM47_03380</name>
</gene>
<sequence>MNQAEITKLMEESSQDAVQYIKSEYDVELDFSLESISLIDKAILWSMAKLKDEQDKEKFIFVVCNMFGAYIGETFKKHIGGEWLYDETDPEAPSVYLAFSGKTYAFAGICYEKLINDVNTSVKKYFDLAISNVTQ</sequence>
<reference evidence="1 2" key="1">
    <citation type="submission" date="2015-04" db="EMBL/GenBank/DDBJ databases">
        <title>Draft Genome Sequence of the Novel Agar-Digesting Marine Bacterium Q1.</title>
        <authorList>
            <person name="Li Y."/>
            <person name="Li D."/>
            <person name="Chen G."/>
            <person name="Du Z."/>
        </authorList>
    </citation>
    <scope>NUCLEOTIDE SEQUENCE [LARGE SCALE GENOMIC DNA]</scope>
    <source>
        <strain evidence="1 2">Q1</strain>
    </source>
</reference>
<proteinExistence type="predicted"/>
<evidence type="ECO:0000313" key="1">
    <source>
        <dbReference type="EMBL" id="KMT66586.1"/>
    </source>
</evidence>